<comment type="subcellular location">
    <subcellularLocation>
        <location evidence="1">Membrane</location>
        <topology evidence="1">Single-pass membrane protein</topology>
    </subcellularLocation>
</comment>
<evidence type="ECO:0000313" key="7">
    <source>
        <dbReference type="EMBL" id="WLR96869.1"/>
    </source>
</evidence>
<evidence type="ECO:0000313" key="8">
    <source>
        <dbReference type="Proteomes" id="UP001234585"/>
    </source>
</evidence>
<comment type="similarity">
    <text evidence="2">Belongs to the BA14k family.</text>
</comment>
<dbReference type="InterPro" id="IPR012413">
    <property type="entry name" value="BA14K"/>
</dbReference>
<evidence type="ECO:0000256" key="6">
    <source>
        <dbReference type="ARBA" id="ARBA00025321"/>
    </source>
</evidence>
<keyword evidence="4" id="KW-1003">Cell membrane</keyword>
<evidence type="ECO:0000256" key="1">
    <source>
        <dbReference type="ARBA" id="ARBA00004167"/>
    </source>
</evidence>
<dbReference type="Pfam" id="PF07886">
    <property type="entry name" value="BA14K"/>
    <property type="match status" value="1"/>
</dbReference>
<keyword evidence="8" id="KW-1185">Reference proteome</keyword>
<evidence type="ECO:0000256" key="2">
    <source>
        <dbReference type="ARBA" id="ARBA00010270"/>
    </source>
</evidence>
<name>A0AA50HCS7_9HYPH</name>
<evidence type="ECO:0000256" key="3">
    <source>
        <dbReference type="ARBA" id="ARBA00020552"/>
    </source>
</evidence>
<dbReference type="RefSeq" id="WP_134650431.1">
    <property type="nucleotide sequence ID" value="NZ_CP132302.1"/>
</dbReference>
<evidence type="ECO:0000256" key="4">
    <source>
        <dbReference type="ARBA" id="ARBA00022475"/>
    </source>
</evidence>
<comment type="function">
    <text evidence="6">Has immunoglobulin-binding and hemagglutination properties, and can bind to mannose. Essential for virulence. May be involved in LPS biosynthesis or polysaccharide transport.</text>
</comment>
<organism evidence="7 8">
    <name type="scientific">Shinella sumterensis</name>
    <dbReference type="NCBI Taxonomy" id="1967501"/>
    <lineage>
        <taxon>Bacteria</taxon>
        <taxon>Pseudomonadati</taxon>
        <taxon>Pseudomonadota</taxon>
        <taxon>Alphaproteobacteria</taxon>
        <taxon>Hyphomicrobiales</taxon>
        <taxon>Rhizobiaceae</taxon>
        <taxon>Shinella</taxon>
    </lineage>
</organism>
<dbReference type="Proteomes" id="UP001234585">
    <property type="component" value="Chromosome"/>
</dbReference>
<proteinExistence type="inferred from homology"/>
<keyword evidence="4" id="KW-0472">Membrane</keyword>
<dbReference type="AlphaFoldDB" id="A0AA50HCS7"/>
<dbReference type="GO" id="GO:0030246">
    <property type="term" value="F:carbohydrate binding"/>
    <property type="evidence" value="ECO:0007669"/>
    <property type="project" value="UniProtKB-KW"/>
</dbReference>
<dbReference type="GO" id="GO:0016020">
    <property type="term" value="C:membrane"/>
    <property type="evidence" value="ECO:0007669"/>
    <property type="project" value="UniProtKB-SubCell"/>
</dbReference>
<sequence>MSKIRNIIFGCAMGLASAIAPLGTAQAAPLAVPALKLQTANDVTQAQYCVGYGCERRWHRRHHYRPHYGYERRYYRPRYERPRYYGGGRNAHVRWCMNRYRTYDPYTNRYHAGNGIYRVCYSPYR</sequence>
<gene>
    <name evidence="7" type="ORF">Q9313_14340</name>
</gene>
<accession>A0AA50HCS7</accession>
<protein>
    <recommendedName>
        <fullName evidence="3">Lectin-like protein BA14k</fullName>
    </recommendedName>
</protein>
<reference evidence="7 8" key="1">
    <citation type="submission" date="2023-08" db="EMBL/GenBank/DDBJ databases">
        <title>Pathogen: clinical or host-associated sample.</title>
        <authorList>
            <person name="Hergert J."/>
            <person name="Casey R."/>
            <person name="Wagner J."/>
            <person name="Young E.L."/>
            <person name="Oakeson K.F."/>
        </authorList>
    </citation>
    <scope>NUCLEOTIDE SEQUENCE [LARGE SCALE GENOMIC DNA]</scope>
    <source>
        <strain evidence="7 8">1760953</strain>
    </source>
</reference>
<evidence type="ECO:0000256" key="5">
    <source>
        <dbReference type="ARBA" id="ARBA00022734"/>
    </source>
</evidence>
<dbReference type="EMBL" id="CP132302">
    <property type="protein sequence ID" value="WLR96869.1"/>
    <property type="molecule type" value="Genomic_DNA"/>
</dbReference>
<keyword evidence="5" id="KW-0430">Lectin</keyword>